<evidence type="ECO:0000313" key="7">
    <source>
        <dbReference type="EMBL" id="BBM83048.1"/>
    </source>
</evidence>
<dbReference type="RefSeq" id="WP_173013170.1">
    <property type="nucleotide sequence ID" value="NZ_AP019860.1"/>
</dbReference>
<dbReference type="GO" id="GO:0046983">
    <property type="term" value="F:protein dimerization activity"/>
    <property type="evidence" value="ECO:0007669"/>
    <property type="project" value="InterPro"/>
</dbReference>
<dbReference type="InterPro" id="IPR001279">
    <property type="entry name" value="Metallo-B-lactamas"/>
</dbReference>
<dbReference type="Pfam" id="PF00753">
    <property type="entry name" value="Lactamase_B"/>
    <property type="match status" value="1"/>
</dbReference>
<feature type="transmembrane region" description="Helical" evidence="5">
    <location>
        <begin position="7"/>
        <end position="27"/>
    </location>
</feature>
<keyword evidence="8" id="KW-1185">Reference proteome</keyword>
<protein>
    <submittedName>
        <fullName evidence="7">MBL fold metallo-hydrolase</fullName>
    </submittedName>
</protein>
<dbReference type="GO" id="GO:0046872">
    <property type="term" value="F:metal ion binding"/>
    <property type="evidence" value="ECO:0007669"/>
    <property type="project" value="UniProtKB-KW"/>
</dbReference>
<comment type="similarity">
    <text evidence="4">Belongs to the metallo-beta-lactamase superfamily. Type III sulfatase family.</text>
</comment>
<dbReference type="Gene3D" id="3.60.15.30">
    <property type="entry name" value="Metallo-beta-lactamase domain"/>
    <property type="match status" value="1"/>
</dbReference>
<dbReference type="InterPro" id="IPR036866">
    <property type="entry name" value="RibonucZ/Hydroxyglut_hydro"/>
</dbReference>
<dbReference type="Pfam" id="PF14863">
    <property type="entry name" value="Alkyl_sulf_dimr"/>
    <property type="match status" value="1"/>
</dbReference>
<dbReference type="InterPro" id="IPR052195">
    <property type="entry name" value="Bact_Alkyl/Aryl-Sulfatase"/>
</dbReference>
<dbReference type="Gene3D" id="1.25.40.880">
    <property type="entry name" value="Alkyl sulfatase, dimerisation domain"/>
    <property type="match status" value="1"/>
</dbReference>
<sequence length="587" mass="67392">MKPKKIYYVLITIFTVLVICWGIFKYITYVPSTKLDSERVIVLPKQLEHQTNKIIAQPRVEKITENVFVALSYDLANVILIRTDAGNVIVDTASCPKRAHEIKKALQSHMHEKTAAVIYTHSHVDHMGGASAWVQKDTQVWATEAFAEHVFKQYGLFTPTERQRGWRQFGRHVTKKDLPTSSIGKRLDLEAVLQNGTRIPSHTFSDKHILHIGSEEIHLVEAHGETHDQLFVWLPRQKVLMAGDNYYHAFPNLYTIRGTNPRPIAEWIKSLDKMRSYDPDYLIPSHTQPVIGKDKIRKCLRDYRDAIQWIRDEVVRRANRGESLAKMTDEIALPGHLAQAENLRELYGQIDWSVRAIYTNELGWFDGNSDALYPLPQKELVRREIKLMGGEEKVLSEAKKAYTSGEIKWAIHLLAKLRDYGWQLPKVKKELAACYAKLGRQIFNTNGRAYLLERAYELHNGEVAPPLSQLDDTLIAQVPLTVIFRIMCSRIIPEKSINTHETVLFHMSDTQEKFFITIRRGIAELVMNHALPNTPSPVATVYTDSMTWKKLALNKQQAATAIREGKLKIEGKIAFLKFLKKFDRRQG</sequence>
<keyword evidence="5" id="KW-1133">Transmembrane helix</keyword>
<reference evidence="7 8" key="1">
    <citation type="submission" date="2019-08" db="EMBL/GenBank/DDBJ databases">
        <title>Complete genome sequence of Candidatus Uab amorphum.</title>
        <authorList>
            <person name="Shiratori T."/>
            <person name="Suzuki S."/>
            <person name="Kakizawa Y."/>
            <person name="Ishida K."/>
        </authorList>
    </citation>
    <scope>NUCLEOTIDE SEQUENCE [LARGE SCALE GENOMIC DNA]</scope>
    <source>
        <strain evidence="7 8">SRT547</strain>
    </source>
</reference>
<keyword evidence="1" id="KW-0479">Metal-binding</keyword>
<dbReference type="InterPro" id="IPR036527">
    <property type="entry name" value="SCP2_sterol-bd_dom_sf"/>
</dbReference>
<dbReference type="AlphaFoldDB" id="A0A5S9F230"/>
<dbReference type="PANTHER" id="PTHR43223">
    <property type="entry name" value="ALKYL/ARYL-SULFATASE"/>
    <property type="match status" value="1"/>
</dbReference>
<proteinExistence type="inferred from homology"/>
<dbReference type="GO" id="GO:0018909">
    <property type="term" value="P:dodecyl sulfate metabolic process"/>
    <property type="evidence" value="ECO:0007669"/>
    <property type="project" value="InterPro"/>
</dbReference>
<dbReference type="CDD" id="cd07710">
    <property type="entry name" value="arylsulfatase_Sdsa1-like_MBL-fold"/>
    <property type="match status" value="1"/>
</dbReference>
<dbReference type="InterPro" id="IPR038536">
    <property type="entry name" value="Alkyl/aryl-sulf_dimr_sf"/>
</dbReference>
<evidence type="ECO:0000256" key="1">
    <source>
        <dbReference type="ARBA" id="ARBA00022723"/>
    </source>
</evidence>
<dbReference type="InterPro" id="IPR029228">
    <property type="entry name" value="Alkyl_sulf_dimr"/>
</dbReference>
<dbReference type="InterPro" id="IPR029229">
    <property type="entry name" value="Alkyl_sulf_C"/>
</dbReference>
<gene>
    <name evidence="7" type="ORF">UABAM_01398</name>
</gene>
<keyword evidence="5" id="KW-0812">Transmembrane</keyword>
<dbReference type="PANTHER" id="PTHR43223:SF2">
    <property type="entry name" value="METALLO-BETA-LACTAMASE DOMAIN-CONTAINING PROTEIN"/>
    <property type="match status" value="1"/>
</dbReference>
<dbReference type="InterPro" id="IPR044097">
    <property type="entry name" value="Bds1/SdsA1_MBL-fold"/>
</dbReference>
<name>A0A5S9F230_UABAM</name>
<keyword evidence="3" id="KW-0862">Zinc</keyword>
<dbReference type="SUPFAM" id="SSF55718">
    <property type="entry name" value="SCP-like"/>
    <property type="match status" value="1"/>
</dbReference>
<dbReference type="Proteomes" id="UP000326354">
    <property type="component" value="Chromosome"/>
</dbReference>
<accession>A0A5S9F230</accession>
<keyword evidence="2 7" id="KW-0378">Hydrolase</keyword>
<evidence type="ECO:0000259" key="6">
    <source>
        <dbReference type="SMART" id="SM00849"/>
    </source>
</evidence>
<dbReference type="EMBL" id="AP019860">
    <property type="protein sequence ID" value="BBM83048.1"/>
    <property type="molecule type" value="Genomic_DNA"/>
</dbReference>
<dbReference type="SUPFAM" id="SSF56281">
    <property type="entry name" value="Metallo-hydrolase/oxidoreductase"/>
    <property type="match status" value="1"/>
</dbReference>
<dbReference type="KEGG" id="uam:UABAM_01398"/>
<dbReference type="Pfam" id="PF14864">
    <property type="entry name" value="Alkyl_sulf_C"/>
    <property type="match status" value="1"/>
</dbReference>
<dbReference type="SMART" id="SM00849">
    <property type="entry name" value="Lactamase_B"/>
    <property type="match status" value="1"/>
</dbReference>
<keyword evidence="5" id="KW-0472">Membrane</keyword>
<evidence type="ECO:0000313" key="8">
    <source>
        <dbReference type="Proteomes" id="UP000326354"/>
    </source>
</evidence>
<dbReference type="Gene3D" id="3.30.1050.10">
    <property type="entry name" value="SCP2 sterol-binding domain"/>
    <property type="match status" value="1"/>
</dbReference>
<dbReference type="GO" id="GO:0018741">
    <property type="term" value="F:linear primary-alkylsulfatase activity"/>
    <property type="evidence" value="ECO:0007669"/>
    <property type="project" value="InterPro"/>
</dbReference>
<evidence type="ECO:0000256" key="4">
    <source>
        <dbReference type="ARBA" id="ARBA00033751"/>
    </source>
</evidence>
<feature type="domain" description="Metallo-beta-lactamase" evidence="6">
    <location>
        <begin position="75"/>
        <end position="286"/>
    </location>
</feature>
<organism evidence="7 8">
    <name type="scientific">Uabimicrobium amorphum</name>
    <dbReference type="NCBI Taxonomy" id="2596890"/>
    <lineage>
        <taxon>Bacteria</taxon>
        <taxon>Pseudomonadati</taxon>
        <taxon>Planctomycetota</taxon>
        <taxon>Candidatus Uabimicrobiia</taxon>
        <taxon>Candidatus Uabimicrobiales</taxon>
        <taxon>Candidatus Uabimicrobiaceae</taxon>
        <taxon>Candidatus Uabimicrobium</taxon>
    </lineage>
</organism>
<evidence type="ECO:0000256" key="3">
    <source>
        <dbReference type="ARBA" id="ARBA00022833"/>
    </source>
</evidence>
<evidence type="ECO:0000256" key="5">
    <source>
        <dbReference type="SAM" id="Phobius"/>
    </source>
</evidence>
<evidence type="ECO:0000256" key="2">
    <source>
        <dbReference type="ARBA" id="ARBA00022801"/>
    </source>
</evidence>